<evidence type="ECO:0000256" key="4">
    <source>
        <dbReference type="ARBA" id="ARBA00022776"/>
    </source>
</evidence>
<dbReference type="FunFam" id="1.10.10.580:FF:000002">
    <property type="entry name" value="Sister chromatid cohesion 1 protein 4"/>
    <property type="match status" value="1"/>
</dbReference>
<evidence type="ECO:0000259" key="9">
    <source>
        <dbReference type="Pfam" id="PF04824"/>
    </source>
</evidence>
<dbReference type="Gene3D" id="1.10.10.580">
    <property type="entry name" value="Structural maintenance of chromosome 1. Chain E"/>
    <property type="match status" value="1"/>
</dbReference>
<dbReference type="PANTHER" id="PTHR12585:SF69">
    <property type="entry name" value="FI11703P"/>
    <property type="match status" value="1"/>
</dbReference>
<keyword evidence="4" id="KW-0131">Cell cycle</keyword>
<dbReference type="GO" id="GO:0008278">
    <property type="term" value="C:cohesin complex"/>
    <property type="evidence" value="ECO:0007669"/>
    <property type="project" value="InterPro"/>
</dbReference>
<evidence type="ECO:0000256" key="6">
    <source>
        <dbReference type="ARBA" id="ARBA00023242"/>
    </source>
</evidence>
<keyword evidence="12" id="KW-1185">Reference proteome</keyword>
<evidence type="ECO:0000256" key="1">
    <source>
        <dbReference type="ARBA" id="ARBA00004123"/>
    </source>
</evidence>
<name>A0A9D4Y0H4_PEA</name>
<evidence type="ECO:0008006" key="13">
    <source>
        <dbReference type="Google" id="ProtNLM"/>
    </source>
</evidence>
<keyword evidence="5" id="KW-0159">Chromosome partition</keyword>
<keyword evidence="6" id="KW-0539">Nucleus</keyword>
<dbReference type="CDD" id="cd21793">
    <property type="entry name" value="Rad21_Rec8_M_AtSYN1-like"/>
    <property type="match status" value="1"/>
</dbReference>
<sequence length="1987" mass="216970">MFYSQFILAKKGPLGTIWIAAHLERKLRKNQVADTDIGVSVDSILFPEVPIALRLSSHLLLGVVRIYSRKVNYLFDDCSEALLKVKQAFRSTAVDLPPEESTAPYHSITLPETFDLDDFELPDNDIFQGNYVDRHVSTREQITLQDTLDGMAYKTTQFGLDERFGDGDASQIGLDLDEVMLIDKDSTLEHNDFSANPQVSRQEDEKKEDVVTTSDKMLVEDSGSKVMLIDQDANLEPDDLGANSQISHHKDEKKEDVIGTSNRMQVEDSGSKIDLSDGFPTSPEFHEYAQGLSTSPEFHDYAQDPSTSPEFHNCAQDPSVSPEFHEYAQGPSTPGLQEPNLFGTQSDQVINEADFHNSADLLSMYSTQNESRAHQTENNVIGCSLQNNGKHVGVDLHHEASDCVLADVNNKREEQEHFTRTVVMKDQGNLIPNNNCLASVPLMDSSNEDHTTTVLPECAGGYVDTSGILEKVERLHDGVLMNTESVMANLNETVNVVSGGVNINDSGVSPSCSHVTSDQEGLSCKLLSNMDESRGSEFGGHLADVTTLLKHGVSNNSEVSKNEQQPSVAYEAQVSNIVSPLESSGRPEVVDVEARASQELKEAGILNFVSHEAEQPTQSHLRPCTSRVNNPSLLSIEGEKCHETDVSDPALGYHGTVEPSACEGKLDLGQSGMQFGSQIISNKMGSVNTFTASDIPEPESMLSLGQSGMQFGSQIISNKMGSVNTFTASDIPEPEKMLSLGQSGMQFGNQMISNKMGSVNTFTATDIPEPEKMLSLGQSGMQIGNQMISNKMGSVNTFTATDIPEPEKMLSLGQSGMQFGNQMISNKMGSVNTFTATDIPEPEKMLSLGQSGMQFGNQMISHKMGSINTFTATDIPAPEKMLSLGQSGMQFGSQMISNKMGSANPFTASDIPAPEKMLSLGQSSMQFGNQMISNKMGSVNTFTASNIPEPEKMLSLGQSSMQFGNQMISNKMGSVNTFTASEIPVPEKMLSLGQSDMQYGSQMIGNKMGSVNAFTASDIPAPEKMLSLGQSDMQYGSQMIGNKMGSVNTFTASNIPEPEKMLSLAYPHFGEMNHLLLESTPGNQVISGGHRDVAAVTSISGQKRSYTESTLTLQSMGLVESYGGAQSRRTTGSIPDDNDLLSSILAGRKSSALKVKPSPATAEVPTAKRFRSTPRTSTLKRKVLVDDTMVLHGDTIRHQLISTEDIRRVRKKAPCTSDEILMIQRQVLEDKIFHKPIFTDLSADLTILQNGAFDLSGIKVYDYGLDGFSVEKVNNQQSYSKSNAEIHVGQAHNEPMAVQPQEEAEESYSKTNVGIHEVESHNEPMEVQLQNNAEAQPSEMPVPSERESHNETMEVQPQITAEAQPSEMPVPSEREPHNETMEVQPQITAEARPSEMPVPSERESHNETMEVQPKITAEAQPSEMPVPSERESHNETMEVQPQITAEAQPSEMPVPSERESHNETMEVQPQITAEAQPSEIPLQLESDQSGVDFGSHDIDAHGRANIISNMKELSGSQNAEMNNAGGIFEISETENYSVGPTNIISDVNELGSSQNAEMNNAGRIFETSEAENYSIVHSNIISDVNELGGSQNAEMNNAGRNFETSEAENYSIVHSNIISDGNELGSSQNAEMSNSGGNFETFESENYSVVPGHETLSLTEVFENELCMPKDFDASQPLMDKTDDGAGSIQTNVLEIPTSEKMNTSTILENEFVDDQHDRNNADAIEIAEHDMEIGTRVETDGLEADNLHASLVLGSKEASEYTDNQVSFHGDLPMEENGNNMLEGLNEDLVVSSGLGCDDKDAKAGGLFSENIEVDCLHSVAPEDVKEGSNDEENSVFQEAALQNTMYPDVSAIRSPSVDQNDEDDMVDNDTGFLNVGDDEIIDDDDDDADGFAPGAEGTQLENSGWSSRTRAVAKYLQTLFDKEDLHGRQSLHLDKILVGKTRKEASRMFFETLVLKTRDYIDVEQTKPFANINLQPRGKLMKTDF</sequence>
<feature type="domain" description="Rad21/Rec8-like protein C-terminal eukaryotic" evidence="9">
    <location>
        <begin position="1929"/>
        <end position="1980"/>
    </location>
</feature>
<evidence type="ECO:0000256" key="2">
    <source>
        <dbReference type="ARBA" id="ARBA00009870"/>
    </source>
</evidence>
<dbReference type="GO" id="GO:0007062">
    <property type="term" value="P:sister chromatid cohesion"/>
    <property type="evidence" value="ECO:0007669"/>
    <property type="project" value="InterPro"/>
</dbReference>
<dbReference type="InterPro" id="IPR006909">
    <property type="entry name" value="Rad21/Rec8_C_eu"/>
</dbReference>
<protein>
    <recommendedName>
        <fullName evidence="13">Sister chromatid cohesion 1 protein 4</fullName>
    </recommendedName>
</protein>
<proteinExistence type="inferred from homology"/>
<dbReference type="InterPro" id="IPR023093">
    <property type="entry name" value="ScpA-like_C"/>
</dbReference>
<comment type="subcellular location">
    <subcellularLocation>
        <location evidence="1">Nucleus</location>
    </subcellularLocation>
</comment>
<feature type="domain" description="Rad21/Rec8-like protein N-terminal" evidence="10">
    <location>
        <begin position="1"/>
        <end position="101"/>
    </location>
</feature>
<dbReference type="EMBL" id="JAMSHJ010000003">
    <property type="protein sequence ID" value="KAI5428355.1"/>
    <property type="molecule type" value="Genomic_DNA"/>
</dbReference>
<comment type="caution">
    <text evidence="11">The sequence shown here is derived from an EMBL/GenBank/DDBJ whole genome shotgun (WGS) entry which is preliminary data.</text>
</comment>
<keyword evidence="4" id="KW-0498">Mitosis</keyword>
<evidence type="ECO:0000256" key="7">
    <source>
        <dbReference type="ARBA" id="ARBA00064543"/>
    </source>
</evidence>
<dbReference type="Gramene" id="Psat03G0337500-T1">
    <property type="protein sequence ID" value="KAI5428355.1"/>
    <property type="gene ID" value="KIW84_033375"/>
</dbReference>
<comment type="subunit">
    <text evidence="7">Component of the cohesin complex.</text>
</comment>
<dbReference type="InterPro" id="IPR036390">
    <property type="entry name" value="WH_DNA-bd_sf"/>
</dbReference>
<dbReference type="GO" id="GO:0007059">
    <property type="term" value="P:chromosome segregation"/>
    <property type="evidence" value="ECO:0007669"/>
    <property type="project" value="UniProtKB-KW"/>
</dbReference>
<dbReference type="GO" id="GO:0051301">
    <property type="term" value="P:cell division"/>
    <property type="evidence" value="ECO:0007669"/>
    <property type="project" value="UniProtKB-KW"/>
</dbReference>
<organism evidence="11 12">
    <name type="scientific">Pisum sativum</name>
    <name type="common">Garden pea</name>
    <name type="synonym">Lathyrus oleraceus</name>
    <dbReference type="NCBI Taxonomy" id="3888"/>
    <lineage>
        <taxon>Eukaryota</taxon>
        <taxon>Viridiplantae</taxon>
        <taxon>Streptophyta</taxon>
        <taxon>Embryophyta</taxon>
        <taxon>Tracheophyta</taxon>
        <taxon>Spermatophyta</taxon>
        <taxon>Magnoliopsida</taxon>
        <taxon>eudicotyledons</taxon>
        <taxon>Gunneridae</taxon>
        <taxon>Pentapetalae</taxon>
        <taxon>rosids</taxon>
        <taxon>fabids</taxon>
        <taxon>Fabales</taxon>
        <taxon>Fabaceae</taxon>
        <taxon>Papilionoideae</taxon>
        <taxon>50 kb inversion clade</taxon>
        <taxon>NPAAA clade</taxon>
        <taxon>Hologalegina</taxon>
        <taxon>IRL clade</taxon>
        <taxon>Fabeae</taxon>
        <taxon>Lathyrus</taxon>
    </lineage>
</organism>
<dbReference type="SUPFAM" id="SSF46785">
    <property type="entry name" value="Winged helix' DNA-binding domain"/>
    <property type="match status" value="1"/>
</dbReference>
<evidence type="ECO:0000256" key="8">
    <source>
        <dbReference type="SAM" id="MobiDB-lite"/>
    </source>
</evidence>
<dbReference type="PANTHER" id="PTHR12585">
    <property type="entry name" value="SCC1 / RAD21 FAMILY MEMBER"/>
    <property type="match status" value="1"/>
</dbReference>
<feature type="region of interest" description="Disordered" evidence="8">
    <location>
        <begin position="1388"/>
        <end position="1410"/>
    </location>
</feature>
<dbReference type="GO" id="GO:0003682">
    <property type="term" value="F:chromatin binding"/>
    <property type="evidence" value="ECO:0007669"/>
    <property type="project" value="TreeGrafter"/>
</dbReference>
<evidence type="ECO:0000313" key="11">
    <source>
        <dbReference type="EMBL" id="KAI5428355.1"/>
    </source>
</evidence>
<reference evidence="11 12" key="1">
    <citation type="journal article" date="2022" name="Nat. Genet.">
        <title>Improved pea reference genome and pan-genome highlight genomic features and evolutionary characteristics.</title>
        <authorList>
            <person name="Yang T."/>
            <person name="Liu R."/>
            <person name="Luo Y."/>
            <person name="Hu S."/>
            <person name="Wang D."/>
            <person name="Wang C."/>
            <person name="Pandey M.K."/>
            <person name="Ge S."/>
            <person name="Xu Q."/>
            <person name="Li N."/>
            <person name="Li G."/>
            <person name="Huang Y."/>
            <person name="Saxena R.K."/>
            <person name="Ji Y."/>
            <person name="Li M."/>
            <person name="Yan X."/>
            <person name="He Y."/>
            <person name="Liu Y."/>
            <person name="Wang X."/>
            <person name="Xiang C."/>
            <person name="Varshney R.K."/>
            <person name="Ding H."/>
            <person name="Gao S."/>
            <person name="Zong X."/>
        </authorList>
    </citation>
    <scope>NUCLEOTIDE SEQUENCE [LARGE SCALE GENOMIC DNA]</scope>
    <source>
        <strain evidence="11 12">cv. Zhongwan 6</strain>
    </source>
</reference>
<evidence type="ECO:0000256" key="3">
    <source>
        <dbReference type="ARBA" id="ARBA00022618"/>
    </source>
</evidence>
<keyword evidence="3" id="KW-0132">Cell division</keyword>
<evidence type="ECO:0000313" key="12">
    <source>
        <dbReference type="Proteomes" id="UP001058974"/>
    </source>
</evidence>
<dbReference type="Pfam" id="PF04825">
    <property type="entry name" value="Rad21_Rec8_N"/>
    <property type="match status" value="1"/>
</dbReference>
<dbReference type="Pfam" id="PF04824">
    <property type="entry name" value="Rad21_Rec8"/>
    <property type="match status" value="1"/>
</dbReference>
<comment type="similarity">
    <text evidence="2">Belongs to the rad21 family.</text>
</comment>
<gene>
    <name evidence="11" type="ORF">KIW84_033375</name>
</gene>
<evidence type="ECO:0000256" key="5">
    <source>
        <dbReference type="ARBA" id="ARBA00022829"/>
    </source>
</evidence>
<dbReference type="InterPro" id="IPR039781">
    <property type="entry name" value="Rad21/Rec8-like"/>
</dbReference>
<dbReference type="InterPro" id="IPR006910">
    <property type="entry name" value="Rad21_Rec8_N"/>
</dbReference>
<dbReference type="GO" id="GO:0005634">
    <property type="term" value="C:nucleus"/>
    <property type="evidence" value="ECO:0007669"/>
    <property type="project" value="UniProtKB-SubCell"/>
</dbReference>
<accession>A0A9D4Y0H4</accession>
<evidence type="ECO:0000259" key="10">
    <source>
        <dbReference type="Pfam" id="PF04825"/>
    </source>
</evidence>
<dbReference type="Proteomes" id="UP001058974">
    <property type="component" value="Chromosome 3"/>
</dbReference>
<dbReference type="GO" id="GO:1990414">
    <property type="term" value="P:replication-born double-strand break repair via sister chromatid exchange"/>
    <property type="evidence" value="ECO:0007669"/>
    <property type="project" value="TreeGrafter"/>
</dbReference>